<comment type="caution">
    <text evidence="10">The sequence shown here is derived from an EMBL/GenBank/DDBJ whole genome shotgun (WGS) entry which is preliminary data.</text>
</comment>
<evidence type="ECO:0000313" key="11">
    <source>
        <dbReference type="Proteomes" id="UP000789396"/>
    </source>
</evidence>
<keyword evidence="11" id="KW-1185">Reference proteome</keyword>
<accession>A0A9N8VWC5</accession>
<keyword evidence="6 8" id="KW-1133">Transmembrane helix</keyword>
<evidence type="ECO:0000259" key="9">
    <source>
        <dbReference type="Pfam" id="PF13813"/>
    </source>
</evidence>
<sequence>MSEYLKNNKPQFPERSYGLRVLDYLRTGHPFIETYAFFFCILYITCAMIFISLAWNIDCIIYGIILKPLLSNDTDKNKDKPRKQRENSKSFKTIIKEWLIISIFYTKPLMGNPYFSTSPRDLWSNQWHQTFNQTFQELGYLPVKNYFKRNKTLGRALGICAAFLISGVLHDYIAIVSFNHFSIDFTIFFLLHGILLVLWEAVEGDILGRGKDFKD</sequence>
<evidence type="ECO:0000256" key="8">
    <source>
        <dbReference type="SAM" id="Phobius"/>
    </source>
</evidence>
<feature type="transmembrane region" description="Helical" evidence="8">
    <location>
        <begin position="35"/>
        <end position="57"/>
    </location>
</feature>
<keyword evidence="4" id="KW-0808">Transferase</keyword>
<protein>
    <submittedName>
        <fullName evidence="10">8943_t:CDS:1</fullName>
    </submittedName>
</protein>
<dbReference type="AlphaFoldDB" id="A0A9N8VWC5"/>
<dbReference type="OrthoDB" id="1077582at2759"/>
<evidence type="ECO:0000256" key="4">
    <source>
        <dbReference type="ARBA" id="ARBA00022679"/>
    </source>
</evidence>
<dbReference type="EMBL" id="CAJVPZ010000423">
    <property type="protein sequence ID" value="CAG8464837.1"/>
    <property type="molecule type" value="Genomic_DNA"/>
</dbReference>
<dbReference type="GO" id="GO:0006629">
    <property type="term" value="P:lipid metabolic process"/>
    <property type="evidence" value="ECO:0007669"/>
    <property type="project" value="InterPro"/>
</dbReference>
<evidence type="ECO:0000256" key="6">
    <source>
        <dbReference type="ARBA" id="ARBA00022989"/>
    </source>
</evidence>
<reference evidence="10" key="1">
    <citation type="submission" date="2021-06" db="EMBL/GenBank/DDBJ databases">
        <authorList>
            <person name="Kallberg Y."/>
            <person name="Tangrot J."/>
            <person name="Rosling A."/>
        </authorList>
    </citation>
    <scope>NUCLEOTIDE SEQUENCE</scope>
    <source>
        <strain evidence="10">IN212</strain>
    </source>
</reference>
<comment type="pathway">
    <text evidence="2">Secondary metabolite biosynthesis.</text>
</comment>
<evidence type="ECO:0000256" key="2">
    <source>
        <dbReference type="ARBA" id="ARBA00005179"/>
    </source>
</evidence>
<dbReference type="GO" id="GO:0016020">
    <property type="term" value="C:membrane"/>
    <property type="evidence" value="ECO:0007669"/>
    <property type="project" value="UniProtKB-SubCell"/>
</dbReference>
<comment type="similarity">
    <text evidence="3">Belongs to the wax synthase family.</text>
</comment>
<dbReference type="PANTHER" id="PTHR31595:SF57">
    <property type="entry name" value="OS04G0481900 PROTEIN"/>
    <property type="match status" value="1"/>
</dbReference>
<organism evidence="10 11">
    <name type="scientific">Racocetra fulgida</name>
    <dbReference type="NCBI Taxonomy" id="60492"/>
    <lineage>
        <taxon>Eukaryota</taxon>
        <taxon>Fungi</taxon>
        <taxon>Fungi incertae sedis</taxon>
        <taxon>Mucoromycota</taxon>
        <taxon>Glomeromycotina</taxon>
        <taxon>Glomeromycetes</taxon>
        <taxon>Diversisporales</taxon>
        <taxon>Gigasporaceae</taxon>
        <taxon>Racocetra</taxon>
    </lineage>
</organism>
<evidence type="ECO:0000256" key="1">
    <source>
        <dbReference type="ARBA" id="ARBA00004141"/>
    </source>
</evidence>
<evidence type="ECO:0000313" key="10">
    <source>
        <dbReference type="EMBL" id="CAG8464837.1"/>
    </source>
</evidence>
<dbReference type="InterPro" id="IPR044851">
    <property type="entry name" value="Wax_synthase"/>
</dbReference>
<evidence type="ECO:0000256" key="7">
    <source>
        <dbReference type="ARBA" id="ARBA00023136"/>
    </source>
</evidence>
<gene>
    <name evidence="10" type="ORF">RFULGI_LOCUS848</name>
</gene>
<proteinExistence type="inferred from homology"/>
<comment type="subcellular location">
    <subcellularLocation>
        <location evidence="1">Membrane</location>
        <topology evidence="1">Multi-pass membrane protein</topology>
    </subcellularLocation>
</comment>
<dbReference type="Pfam" id="PF13813">
    <property type="entry name" value="MBOAT_2"/>
    <property type="match status" value="1"/>
</dbReference>
<feature type="non-terminal residue" evidence="10">
    <location>
        <position position="215"/>
    </location>
</feature>
<feature type="domain" description="Wax synthase" evidence="9">
    <location>
        <begin position="107"/>
        <end position="189"/>
    </location>
</feature>
<keyword evidence="5 8" id="KW-0812">Transmembrane</keyword>
<evidence type="ECO:0000256" key="3">
    <source>
        <dbReference type="ARBA" id="ARBA00007282"/>
    </source>
</evidence>
<dbReference type="GO" id="GO:0008374">
    <property type="term" value="F:O-acyltransferase activity"/>
    <property type="evidence" value="ECO:0007669"/>
    <property type="project" value="InterPro"/>
</dbReference>
<evidence type="ECO:0000256" key="5">
    <source>
        <dbReference type="ARBA" id="ARBA00022692"/>
    </source>
</evidence>
<feature type="transmembrane region" description="Helical" evidence="8">
    <location>
        <begin position="156"/>
        <end position="175"/>
    </location>
</feature>
<dbReference type="InterPro" id="IPR032805">
    <property type="entry name" value="Wax_synthase_dom"/>
</dbReference>
<feature type="transmembrane region" description="Helical" evidence="8">
    <location>
        <begin position="181"/>
        <end position="202"/>
    </location>
</feature>
<dbReference type="PANTHER" id="PTHR31595">
    <property type="entry name" value="LONG-CHAIN-ALCOHOL O-FATTY-ACYLTRANSFERASE 3-RELATED"/>
    <property type="match status" value="1"/>
</dbReference>
<keyword evidence="7 8" id="KW-0472">Membrane</keyword>
<dbReference type="Proteomes" id="UP000789396">
    <property type="component" value="Unassembled WGS sequence"/>
</dbReference>
<name>A0A9N8VWC5_9GLOM</name>